<dbReference type="EMBL" id="HBUE01350386">
    <property type="protein sequence ID" value="CAG6602816.1"/>
    <property type="molecule type" value="Transcribed_RNA"/>
</dbReference>
<dbReference type="EMBL" id="HBUE01243285">
    <property type="protein sequence ID" value="CAG6550522.1"/>
    <property type="molecule type" value="Transcribed_RNA"/>
</dbReference>
<dbReference type="AlphaFoldDB" id="A0A8D8L5C8"/>
<name>A0A8D8L5C8_CULPI</name>
<accession>A0A8D8L5C8</accession>
<organism evidence="1">
    <name type="scientific">Culex pipiens</name>
    <name type="common">House mosquito</name>
    <dbReference type="NCBI Taxonomy" id="7175"/>
    <lineage>
        <taxon>Eukaryota</taxon>
        <taxon>Metazoa</taxon>
        <taxon>Ecdysozoa</taxon>
        <taxon>Arthropoda</taxon>
        <taxon>Hexapoda</taxon>
        <taxon>Insecta</taxon>
        <taxon>Pterygota</taxon>
        <taxon>Neoptera</taxon>
        <taxon>Endopterygota</taxon>
        <taxon>Diptera</taxon>
        <taxon>Nematocera</taxon>
        <taxon>Culicoidea</taxon>
        <taxon>Culicidae</taxon>
        <taxon>Culicinae</taxon>
        <taxon>Culicini</taxon>
        <taxon>Culex</taxon>
        <taxon>Culex</taxon>
    </lineage>
</organism>
<evidence type="ECO:0000313" key="1">
    <source>
        <dbReference type="EMBL" id="CAG6602816.1"/>
    </source>
</evidence>
<protein>
    <submittedName>
        <fullName evidence="1">(northern house mosquito) hypothetical protein</fullName>
    </submittedName>
</protein>
<sequence length="129" mass="14157">MARTAARRVRSTLARLRQRGEVAAGVGGDVRMVAAVATRVRRPGTGSFIRPVPRIAPTRSTRSRTLARICFRPFRRSWDRIPKASSPTIPAVPASPTLPRRKICGRVQTGRHRRAFTSSPGLAATTCTR</sequence>
<proteinExistence type="predicted"/>
<reference evidence="1" key="1">
    <citation type="submission" date="2021-05" db="EMBL/GenBank/DDBJ databases">
        <authorList>
            <person name="Alioto T."/>
            <person name="Alioto T."/>
            <person name="Gomez Garrido J."/>
        </authorList>
    </citation>
    <scope>NUCLEOTIDE SEQUENCE</scope>
</reference>